<dbReference type="GO" id="GO:0016020">
    <property type="term" value="C:membrane"/>
    <property type="evidence" value="ECO:0007669"/>
    <property type="project" value="InterPro"/>
</dbReference>
<dbReference type="SUPFAM" id="SSF103481">
    <property type="entry name" value="Multidrug resistance efflux transporter EmrE"/>
    <property type="match status" value="2"/>
</dbReference>
<feature type="transmembrane region" description="Helical" evidence="1">
    <location>
        <begin position="221"/>
        <end position="238"/>
    </location>
</feature>
<evidence type="ECO:0000256" key="1">
    <source>
        <dbReference type="SAM" id="Phobius"/>
    </source>
</evidence>
<feature type="transmembrane region" description="Helical" evidence="1">
    <location>
        <begin position="72"/>
        <end position="95"/>
    </location>
</feature>
<feature type="transmembrane region" description="Helical" evidence="1">
    <location>
        <begin position="101"/>
        <end position="120"/>
    </location>
</feature>
<protein>
    <submittedName>
        <fullName evidence="3">DMT family transporter</fullName>
    </submittedName>
</protein>
<feature type="transmembrane region" description="Helical" evidence="1">
    <location>
        <begin position="44"/>
        <end position="60"/>
    </location>
</feature>
<organism evidence="3 4">
    <name type="scientific">candidate division WWE3 bacterium</name>
    <dbReference type="NCBI Taxonomy" id="2053526"/>
    <lineage>
        <taxon>Bacteria</taxon>
        <taxon>Katanobacteria</taxon>
    </lineage>
</organism>
<feature type="transmembrane region" description="Helical" evidence="1">
    <location>
        <begin position="184"/>
        <end position="201"/>
    </location>
</feature>
<feature type="transmembrane region" description="Helical" evidence="1">
    <location>
        <begin position="245"/>
        <end position="270"/>
    </location>
</feature>
<keyword evidence="1" id="KW-0812">Transmembrane</keyword>
<keyword evidence="1" id="KW-1133">Transmembrane helix</keyword>
<reference evidence="3" key="1">
    <citation type="submission" date="2020-04" db="EMBL/GenBank/DDBJ databases">
        <authorList>
            <person name="Zhang T."/>
        </authorList>
    </citation>
    <scope>NUCLEOTIDE SEQUENCE</scope>
    <source>
        <strain evidence="3">HKST-UBA01</strain>
    </source>
</reference>
<dbReference type="InterPro" id="IPR000620">
    <property type="entry name" value="EamA_dom"/>
</dbReference>
<keyword evidence="1" id="KW-0472">Membrane</keyword>
<evidence type="ECO:0000259" key="2">
    <source>
        <dbReference type="Pfam" id="PF00892"/>
    </source>
</evidence>
<comment type="caution">
    <text evidence="3">The sequence shown here is derived from an EMBL/GenBank/DDBJ whole genome shotgun (WGS) entry which is preliminary data.</text>
</comment>
<dbReference type="PANTHER" id="PTHR22911:SF137">
    <property type="entry name" value="SOLUTE CARRIER FAMILY 35 MEMBER G2-RELATED"/>
    <property type="match status" value="1"/>
</dbReference>
<reference evidence="3" key="2">
    <citation type="journal article" date="2021" name="Microbiome">
        <title>Successional dynamics and alternative stable states in a saline activated sludge microbial community over 9 years.</title>
        <authorList>
            <person name="Wang Y."/>
            <person name="Ye J."/>
            <person name="Ju F."/>
            <person name="Liu L."/>
            <person name="Boyd J.A."/>
            <person name="Deng Y."/>
            <person name="Parks D.H."/>
            <person name="Jiang X."/>
            <person name="Yin X."/>
            <person name="Woodcroft B.J."/>
            <person name="Tyson G.W."/>
            <person name="Hugenholtz P."/>
            <person name="Polz M.F."/>
            <person name="Zhang T."/>
        </authorList>
    </citation>
    <scope>NUCLEOTIDE SEQUENCE</scope>
    <source>
        <strain evidence="3">HKST-UBA01</strain>
    </source>
</reference>
<dbReference type="InterPro" id="IPR037185">
    <property type="entry name" value="EmrE-like"/>
</dbReference>
<name>A0A955RQ66_UNCKA</name>
<proteinExistence type="predicted"/>
<dbReference type="Pfam" id="PF00892">
    <property type="entry name" value="EamA"/>
    <property type="match status" value="2"/>
</dbReference>
<sequence>MKKLTASTTKGLAYLLASTLIYSSITLAIRMVDAQNVPTLSQVFLRYVVAFCFAAGYFVFSRSRFPKVTKKFWLLVLVSIIGYAATNVLFTYGILLTQVSTALFIFYLFSVITPLLAITVLKEKINVYNMAGLVVSSFSLLLLFKPNGIDTWKLGALFALGAAVTQSFYLVGRKVVKEYSSEQVLLICTFLGAMIVGLLSIHYEATFYIAGGGLWKLSNQTWLLIFLSGAANFGGWFFMSKGFEYVSATVGSLLMLIELVFSTVLAMLFFQEIPTISTIFGGMFIVLACTVVILKGK</sequence>
<dbReference type="EMBL" id="JAGQKX010000056">
    <property type="protein sequence ID" value="MCA9390268.1"/>
    <property type="molecule type" value="Genomic_DNA"/>
</dbReference>
<gene>
    <name evidence="3" type="ORF">KC571_02585</name>
</gene>
<feature type="transmembrane region" description="Helical" evidence="1">
    <location>
        <begin position="12"/>
        <end position="32"/>
    </location>
</feature>
<feature type="domain" description="EamA" evidence="2">
    <location>
        <begin position="10"/>
        <end position="144"/>
    </location>
</feature>
<dbReference type="AlphaFoldDB" id="A0A955RQ66"/>
<feature type="transmembrane region" description="Helical" evidence="1">
    <location>
        <begin position="151"/>
        <end position="172"/>
    </location>
</feature>
<feature type="transmembrane region" description="Helical" evidence="1">
    <location>
        <begin position="276"/>
        <end position="294"/>
    </location>
</feature>
<evidence type="ECO:0000313" key="4">
    <source>
        <dbReference type="Proteomes" id="UP000701698"/>
    </source>
</evidence>
<feature type="domain" description="EamA" evidence="2">
    <location>
        <begin position="154"/>
        <end position="293"/>
    </location>
</feature>
<dbReference type="Proteomes" id="UP000701698">
    <property type="component" value="Unassembled WGS sequence"/>
</dbReference>
<dbReference type="PANTHER" id="PTHR22911">
    <property type="entry name" value="ACYL-MALONYL CONDENSING ENZYME-RELATED"/>
    <property type="match status" value="1"/>
</dbReference>
<evidence type="ECO:0000313" key="3">
    <source>
        <dbReference type="EMBL" id="MCA9390268.1"/>
    </source>
</evidence>
<feature type="transmembrane region" description="Helical" evidence="1">
    <location>
        <begin position="127"/>
        <end position="145"/>
    </location>
</feature>
<accession>A0A955RQ66</accession>